<dbReference type="WBParaSite" id="nRc.2.0.1.t06490-RA">
    <property type="protein sequence ID" value="nRc.2.0.1.t06490-RA"/>
    <property type="gene ID" value="nRc.2.0.1.g06490"/>
</dbReference>
<dbReference type="Gene3D" id="2.40.10.10">
    <property type="entry name" value="Trypsin-like serine proteases"/>
    <property type="match status" value="1"/>
</dbReference>
<protein>
    <submittedName>
        <fullName evidence="2">Uncharacterized protein</fullName>
    </submittedName>
</protein>
<reference evidence="2" key="1">
    <citation type="submission" date="2022-11" db="UniProtKB">
        <authorList>
            <consortium name="WormBaseParasite"/>
        </authorList>
    </citation>
    <scope>IDENTIFICATION</scope>
</reference>
<keyword evidence="1" id="KW-1185">Reference proteome</keyword>
<dbReference type="InterPro" id="IPR009003">
    <property type="entry name" value="Peptidase_S1_PA"/>
</dbReference>
<dbReference type="AlphaFoldDB" id="A0A915HXE9"/>
<dbReference type="Proteomes" id="UP000887565">
    <property type="component" value="Unplaced"/>
</dbReference>
<organism evidence="1 2">
    <name type="scientific">Romanomermis culicivorax</name>
    <name type="common">Nematode worm</name>
    <dbReference type="NCBI Taxonomy" id="13658"/>
    <lineage>
        <taxon>Eukaryota</taxon>
        <taxon>Metazoa</taxon>
        <taxon>Ecdysozoa</taxon>
        <taxon>Nematoda</taxon>
        <taxon>Enoplea</taxon>
        <taxon>Dorylaimia</taxon>
        <taxon>Mermithida</taxon>
        <taxon>Mermithoidea</taxon>
        <taxon>Mermithidae</taxon>
        <taxon>Romanomermis</taxon>
    </lineage>
</organism>
<dbReference type="SUPFAM" id="SSF50494">
    <property type="entry name" value="Trypsin-like serine proteases"/>
    <property type="match status" value="1"/>
</dbReference>
<dbReference type="InterPro" id="IPR043504">
    <property type="entry name" value="Peptidase_S1_PA_chymotrypsin"/>
</dbReference>
<proteinExistence type="predicted"/>
<evidence type="ECO:0000313" key="1">
    <source>
        <dbReference type="Proteomes" id="UP000887565"/>
    </source>
</evidence>
<sequence>FVQSTKILPTRQQPFLCGTNIFADDLFKITRQKRIVDGWTPEPYQAPWVGLLLKKGRVRCTAFLVSKKATDRSSIWALSAKHCFLDATLDDDDSHEK</sequence>
<name>A0A915HXE9_ROMCU</name>
<accession>A0A915HXE9</accession>
<evidence type="ECO:0000313" key="2">
    <source>
        <dbReference type="WBParaSite" id="nRc.2.0.1.t06490-RA"/>
    </source>
</evidence>